<dbReference type="InParanoid" id="M4C607"/>
<name>M4C607_HYAAE</name>
<protein>
    <submittedName>
        <fullName evidence="1">Uncharacterized protein</fullName>
    </submittedName>
</protein>
<reference evidence="1" key="2">
    <citation type="submission" date="2015-06" db="UniProtKB">
        <authorList>
            <consortium name="EnsemblProtists"/>
        </authorList>
    </citation>
    <scope>IDENTIFICATION</scope>
    <source>
        <strain evidence="1">Emoy2</strain>
    </source>
</reference>
<sequence length="187" mass="20424">MVDRGDFVGSVAGKVQDQYAKPSSGLTDGRKEKRIAKVAADTGATFETARNIVESDADNGAIPMIGNQQPDREIVDYAKDAVRSVAKIAPTTAKFATDVAGMVTYPIPIVSDMIMTAGDAMQSAIDYQTSQQSPELRAKTAEMQRIIQKAQLQIWQTSFLKTNLYWPMWLSRHLGLCWPAAVSVVRG</sequence>
<keyword evidence="2" id="KW-1185">Reference proteome</keyword>
<dbReference type="EMBL" id="JH598564">
    <property type="status" value="NOT_ANNOTATED_CDS"/>
    <property type="molecule type" value="Genomic_DNA"/>
</dbReference>
<proteinExistence type="predicted"/>
<evidence type="ECO:0000313" key="2">
    <source>
        <dbReference type="Proteomes" id="UP000011713"/>
    </source>
</evidence>
<reference evidence="2" key="1">
    <citation type="journal article" date="2010" name="Science">
        <title>Signatures of adaptation to obligate biotrophy in the Hyaloperonospora arabidopsidis genome.</title>
        <authorList>
            <person name="Baxter L."/>
            <person name="Tripathy S."/>
            <person name="Ishaque N."/>
            <person name="Boot N."/>
            <person name="Cabral A."/>
            <person name="Kemen E."/>
            <person name="Thines M."/>
            <person name="Ah-Fong A."/>
            <person name="Anderson R."/>
            <person name="Badejoko W."/>
            <person name="Bittner-Eddy P."/>
            <person name="Boore J.L."/>
            <person name="Chibucos M.C."/>
            <person name="Coates M."/>
            <person name="Dehal P."/>
            <person name="Delehaunty K."/>
            <person name="Dong S."/>
            <person name="Downton P."/>
            <person name="Dumas B."/>
            <person name="Fabro G."/>
            <person name="Fronick C."/>
            <person name="Fuerstenberg S.I."/>
            <person name="Fulton L."/>
            <person name="Gaulin E."/>
            <person name="Govers F."/>
            <person name="Hughes L."/>
            <person name="Humphray S."/>
            <person name="Jiang R.H."/>
            <person name="Judelson H."/>
            <person name="Kamoun S."/>
            <person name="Kyung K."/>
            <person name="Meijer H."/>
            <person name="Minx P."/>
            <person name="Morris P."/>
            <person name="Nelson J."/>
            <person name="Phuntumart V."/>
            <person name="Qutob D."/>
            <person name="Rehmany A."/>
            <person name="Rougon-Cardoso A."/>
            <person name="Ryden P."/>
            <person name="Torto-Alalibo T."/>
            <person name="Studholme D."/>
            <person name="Wang Y."/>
            <person name="Win J."/>
            <person name="Wood J."/>
            <person name="Clifton S.W."/>
            <person name="Rogers J."/>
            <person name="Van den Ackerveken G."/>
            <person name="Jones J.D."/>
            <person name="McDowell J.M."/>
            <person name="Beynon J."/>
            <person name="Tyler B.M."/>
        </authorList>
    </citation>
    <scope>NUCLEOTIDE SEQUENCE [LARGE SCALE GENOMIC DNA]</scope>
    <source>
        <strain evidence="2">Emoy2</strain>
    </source>
</reference>
<evidence type="ECO:0000313" key="1">
    <source>
        <dbReference type="EnsemblProtists" id="HpaP814536"/>
    </source>
</evidence>
<dbReference type="VEuPathDB" id="FungiDB:HpaG814536"/>
<dbReference type="AlphaFoldDB" id="M4C607"/>
<dbReference type="Proteomes" id="UP000011713">
    <property type="component" value="Unassembled WGS sequence"/>
</dbReference>
<organism evidence="1 2">
    <name type="scientific">Hyaloperonospora arabidopsidis (strain Emoy2)</name>
    <name type="common">Downy mildew agent</name>
    <name type="synonym">Peronospora arabidopsidis</name>
    <dbReference type="NCBI Taxonomy" id="559515"/>
    <lineage>
        <taxon>Eukaryota</taxon>
        <taxon>Sar</taxon>
        <taxon>Stramenopiles</taxon>
        <taxon>Oomycota</taxon>
        <taxon>Peronosporomycetes</taxon>
        <taxon>Peronosporales</taxon>
        <taxon>Peronosporaceae</taxon>
        <taxon>Hyaloperonospora</taxon>
    </lineage>
</organism>
<dbReference type="HOGENOM" id="CLU_1450274_0_0_1"/>
<dbReference type="EnsemblProtists" id="HpaT814536">
    <property type="protein sequence ID" value="HpaP814536"/>
    <property type="gene ID" value="HpaG814536"/>
</dbReference>
<accession>M4C607</accession>